<dbReference type="AlphaFoldDB" id="A0A318FSU2"/>
<sequence>MTVYITIQDVDEQLGDTWAAADKKAKAVLQANTWMTGLNLQDIDLDDIPDEVKQAGAFVASVAAAGNLYQQKTDSGVVTSKSVEADDVKVSKTFAELSTSSTELLDPDLQLAFAMLKPWMLNPFQTFFVRA</sequence>
<dbReference type="RefSeq" id="WP_110275641.1">
    <property type="nucleotide sequence ID" value="NZ_QJJG01000014.1"/>
</dbReference>
<evidence type="ECO:0000313" key="1">
    <source>
        <dbReference type="EMBL" id="PXW42074.1"/>
    </source>
</evidence>
<comment type="caution">
    <text evidence="1">The sequence shown here is derived from an EMBL/GenBank/DDBJ whole genome shotgun (WGS) entry which is preliminary data.</text>
</comment>
<protein>
    <recommendedName>
        <fullName evidence="3">Protein singed</fullName>
    </recommendedName>
</protein>
<proteinExistence type="predicted"/>
<gene>
    <name evidence="1" type="ORF">DET57_11466</name>
</gene>
<accession>A0A318FSU2</accession>
<evidence type="ECO:0000313" key="2">
    <source>
        <dbReference type="Proteomes" id="UP000247485"/>
    </source>
</evidence>
<dbReference type="Proteomes" id="UP000247485">
    <property type="component" value="Unassembled WGS sequence"/>
</dbReference>
<evidence type="ECO:0008006" key="3">
    <source>
        <dbReference type="Google" id="ProtNLM"/>
    </source>
</evidence>
<reference evidence="1 2" key="1">
    <citation type="submission" date="2018-05" db="EMBL/GenBank/DDBJ databases">
        <title>Freshwater and sediment microbial communities from various areas in North America, analyzing microbe dynamics in response to fracking.</title>
        <authorList>
            <person name="Lamendella R."/>
        </authorList>
    </citation>
    <scope>NUCLEOTIDE SEQUENCE [LARGE SCALE GENOMIC DNA]</scope>
    <source>
        <strain evidence="1 2">67</strain>
    </source>
</reference>
<name>A0A318FSU2_KLEOX</name>
<dbReference type="EMBL" id="QJJG01000014">
    <property type="protein sequence ID" value="PXW42074.1"/>
    <property type="molecule type" value="Genomic_DNA"/>
</dbReference>
<organism evidence="1 2">
    <name type="scientific">Klebsiella oxytoca</name>
    <dbReference type="NCBI Taxonomy" id="571"/>
    <lineage>
        <taxon>Bacteria</taxon>
        <taxon>Pseudomonadati</taxon>
        <taxon>Pseudomonadota</taxon>
        <taxon>Gammaproteobacteria</taxon>
        <taxon>Enterobacterales</taxon>
        <taxon>Enterobacteriaceae</taxon>
        <taxon>Klebsiella/Raoultella group</taxon>
        <taxon>Klebsiella</taxon>
    </lineage>
</organism>